<reference evidence="4 5" key="1">
    <citation type="journal article" date="2013" name="Int. J. Syst. Evol. Microbiol.">
        <title>Roseomonas aerophila sp. nov., isolated from air.</title>
        <authorList>
            <person name="Kim S.J."/>
            <person name="Weon H.Y."/>
            <person name="Ahn J.H."/>
            <person name="Hong S.B."/>
            <person name="Seok S.J."/>
            <person name="Whang K.S."/>
            <person name="Kwon S.W."/>
        </authorList>
    </citation>
    <scope>NUCLEOTIDE SEQUENCE [LARGE SCALE GENOMIC DNA]</scope>
    <source>
        <strain evidence="4 5">NBRC 108923</strain>
    </source>
</reference>
<sequence length="517" mass="54960">MTAAPEAAPPPQAATPSGGPRIALLGFSIECNRFAPAATAEDFRVRLEGEAILADARSRAPRALAEMPGFVQAMDKAGPWQPRPILLAMAEPNGPVEHAAFAAMMATWRAGLEALRGQVDGAYCVLHGAGLTTELDDPEGALQTLVREVLGPHVPLVCSYDLHANVSDVMVRDCDAFVGYRTNPHLDMRERGMESAALLRRLLAGERFHRAFRRLPIVAPSVSLLTSEGPYAEIINLGQARANVLGAPKVANVSVMAGFAYGDTPFNGFAIIVTGPDQAACEALADELARASWERRARFVAKLTSLREAVERAVTSEVPLCFADVADNPGGGGRGNTMYILEAFHKAGVQDALFGIIHDPELAAEAHALGQGASFTARFNRGGAQGFSKPFSAPATVRALSGGKVAGRRGIFANTAIELGPTAALTLGGITVVVVSRRTQCADPVFLEHLGIDIASARALVVKSRGHFRGGFDEFFSAPRIIEVDVPGLTSPVLDRFEWKKLPRPVLPLDPETRWGG</sequence>
<keyword evidence="1" id="KW-0479">Metal-binding</keyword>
<evidence type="ECO:0000259" key="3">
    <source>
        <dbReference type="Pfam" id="PF07364"/>
    </source>
</evidence>
<evidence type="ECO:0000313" key="4">
    <source>
        <dbReference type="EMBL" id="MBC9207019.1"/>
    </source>
</evidence>
<evidence type="ECO:0000259" key="2">
    <source>
        <dbReference type="Pfam" id="PF07171"/>
    </source>
</evidence>
<organism evidence="4 5">
    <name type="scientific">Teichococcus aerophilus</name>
    <dbReference type="NCBI Taxonomy" id="1224513"/>
    <lineage>
        <taxon>Bacteria</taxon>
        <taxon>Pseudomonadati</taxon>
        <taxon>Pseudomonadota</taxon>
        <taxon>Alphaproteobacteria</taxon>
        <taxon>Acetobacterales</taxon>
        <taxon>Roseomonadaceae</taxon>
        <taxon>Roseomonas</taxon>
    </lineage>
</organism>
<feature type="domain" description="Microcystin LR degradation protein MlrC N-terminal" evidence="3">
    <location>
        <begin position="21"/>
        <end position="313"/>
    </location>
</feature>
<evidence type="ECO:0000256" key="1">
    <source>
        <dbReference type="PIRNR" id="PIRNR012702"/>
    </source>
</evidence>
<dbReference type="InterPro" id="IPR015995">
    <property type="entry name" value="MlrC_N"/>
</dbReference>
<gene>
    <name evidence="4" type="ORF">IBL26_09255</name>
</gene>
<accession>A0ABR7RKA9</accession>
<keyword evidence="1" id="KW-0378">Hydrolase</keyword>
<name>A0ABR7RKA9_9PROT</name>
<dbReference type="Proteomes" id="UP000626026">
    <property type="component" value="Unassembled WGS sequence"/>
</dbReference>
<comment type="cofactor">
    <cofactor evidence="1">
        <name>Zn(2+)</name>
        <dbReference type="ChEBI" id="CHEBI:29105"/>
    </cofactor>
    <text evidence="1">Binds 1 zinc ion per subunit.</text>
</comment>
<comment type="similarity">
    <text evidence="1">Belongs to the peptidase M81 family.</text>
</comment>
<keyword evidence="5" id="KW-1185">Reference proteome</keyword>
<comment type="function">
    <text evidence="1">Involved in peptidolytic degradation of cyclic heptapeptide hepatotoxin microcystin (MC).</text>
</comment>
<keyword evidence="1" id="KW-0482">Metalloprotease</keyword>
<dbReference type="PIRSF" id="PIRSF012702">
    <property type="entry name" value="UCP012702"/>
    <property type="match status" value="1"/>
</dbReference>
<dbReference type="InterPro" id="IPR010799">
    <property type="entry name" value="MlrC_C"/>
</dbReference>
<dbReference type="EMBL" id="JACTVA010000012">
    <property type="protein sequence ID" value="MBC9207019.1"/>
    <property type="molecule type" value="Genomic_DNA"/>
</dbReference>
<feature type="domain" description="Microcystin LR degradation protein MlrC C-terminal" evidence="2">
    <location>
        <begin position="323"/>
        <end position="501"/>
    </location>
</feature>
<dbReference type="RefSeq" id="WP_187784191.1">
    <property type="nucleotide sequence ID" value="NZ_JACTVA010000012.1"/>
</dbReference>
<evidence type="ECO:0000313" key="5">
    <source>
        <dbReference type="Proteomes" id="UP000626026"/>
    </source>
</evidence>
<dbReference type="Pfam" id="PF07364">
    <property type="entry name" value="DUF1485"/>
    <property type="match status" value="1"/>
</dbReference>
<comment type="caution">
    <text evidence="4">The sequence shown here is derived from an EMBL/GenBank/DDBJ whole genome shotgun (WGS) entry which is preliminary data.</text>
</comment>
<protein>
    <recommendedName>
        <fullName evidence="1">Microcystinase C</fullName>
        <shortName evidence="1">MlrC</shortName>
    </recommendedName>
</protein>
<dbReference type="Pfam" id="PF07171">
    <property type="entry name" value="MlrC_C"/>
    <property type="match status" value="1"/>
</dbReference>
<keyword evidence="1" id="KW-0645">Protease</keyword>
<dbReference type="InterPro" id="IPR009197">
    <property type="entry name" value="MlrC"/>
</dbReference>
<proteinExistence type="inferred from homology"/>